<keyword evidence="5" id="KW-0999">Mitochondrion inner membrane</keyword>
<evidence type="ECO:0000313" key="11">
    <source>
        <dbReference type="Ensembl" id="ENSELUP00000095039.1"/>
    </source>
</evidence>
<dbReference type="GO" id="GO:0005743">
    <property type="term" value="C:mitochondrial inner membrane"/>
    <property type="evidence" value="ECO:0007669"/>
    <property type="project" value="UniProtKB-SubCell"/>
</dbReference>
<keyword evidence="12" id="KW-1185">Reference proteome</keyword>
<name>A0AAY5L1P0_ESOLU</name>
<keyword evidence="4" id="KW-0812">Transmembrane</keyword>
<keyword evidence="6" id="KW-1133">Transmembrane helix</keyword>
<organism evidence="11 12">
    <name type="scientific">Esox lucius</name>
    <name type="common">Northern pike</name>
    <dbReference type="NCBI Taxonomy" id="8010"/>
    <lineage>
        <taxon>Eukaryota</taxon>
        <taxon>Metazoa</taxon>
        <taxon>Chordata</taxon>
        <taxon>Craniata</taxon>
        <taxon>Vertebrata</taxon>
        <taxon>Euteleostomi</taxon>
        <taxon>Actinopterygii</taxon>
        <taxon>Neopterygii</taxon>
        <taxon>Teleostei</taxon>
        <taxon>Protacanthopterygii</taxon>
        <taxon>Esociformes</taxon>
        <taxon>Esocidae</taxon>
        <taxon>Esox</taxon>
    </lineage>
</organism>
<accession>A0AAY5L1P0</accession>
<evidence type="ECO:0000256" key="6">
    <source>
        <dbReference type="ARBA" id="ARBA00022989"/>
    </source>
</evidence>
<dbReference type="GO" id="GO:0006120">
    <property type="term" value="P:mitochondrial electron transport, NADH to ubiquinone"/>
    <property type="evidence" value="ECO:0007669"/>
    <property type="project" value="InterPro"/>
</dbReference>
<keyword evidence="8" id="KW-0472">Membrane</keyword>
<keyword evidence="7" id="KW-0496">Mitochondrion</keyword>
<evidence type="ECO:0000256" key="10">
    <source>
        <dbReference type="ARBA" id="ARBA00031497"/>
    </source>
</evidence>
<evidence type="ECO:0000256" key="8">
    <source>
        <dbReference type="ARBA" id="ARBA00023136"/>
    </source>
</evidence>
<evidence type="ECO:0000256" key="3">
    <source>
        <dbReference type="ARBA" id="ARBA00018191"/>
    </source>
</evidence>
<dbReference type="Ensembl" id="ENSELUT00000106687.1">
    <property type="protein sequence ID" value="ENSELUP00000095039.1"/>
    <property type="gene ID" value="ENSELUG00000030012.2"/>
</dbReference>
<dbReference type="GO" id="GO:0045271">
    <property type="term" value="C:respiratory chain complex I"/>
    <property type="evidence" value="ECO:0007669"/>
    <property type="project" value="InterPro"/>
</dbReference>
<reference evidence="11" key="3">
    <citation type="submission" date="2025-09" db="UniProtKB">
        <authorList>
            <consortium name="Ensembl"/>
        </authorList>
    </citation>
    <scope>IDENTIFICATION</scope>
</reference>
<proteinExistence type="inferred from homology"/>
<dbReference type="PANTHER" id="PTHR21382">
    <property type="entry name" value="NADH-UBIQUINONE OXIDOREDUCTASE SUBUNIT"/>
    <property type="match status" value="1"/>
</dbReference>
<evidence type="ECO:0000256" key="5">
    <source>
        <dbReference type="ARBA" id="ARBA00022792"/>
    </source>
</evidence>
<evidence type="ECO:0000256" key="9">
    <source>
        <dbReference type="ARBA" id="ARBA00030608"/>
    </source>
</evidence>
<evidence type="ECO:0000256" key="2">
    <source>
        <dbReference type="ARBA" id="ARBA00008699"/>
    </source>
</evidence>
<dbReference type="GeneTree" id="ENSGT00390000012434"/>
<dbReference type="PANTHER" id="PTHR21382:SF1">
    <property type="entry name" value="NADH DEHYDROGENASE [UBIQUINONE] 1 ALPHA SUBCOMPLEX SUBUNIT 11"/>
    <property type="match status" value="1"/>
</dbReference>
<evidence type="ECO:0000256" key="7">
    <source>
        <dbReference type="ARBA" id="ARBA00023128"/>
    </source>
</evidence>
<dbReference type="InterPro" id="IPR039205">
    <property type="entry name" value="NDUFA11"/>
</dbReference>
<comment type="subcellular location">
    <subcellularLocation>
        <location evidence="1">Mitochondrion inner membrane</location>
        <topology evidence="1">Multi-pass membrane protein</topology>
        <orientation evidence="1">Matrix side</orientation>
    </subcellularLocation>
</comment>
<dbReference type="Proteomes" id="UP000265140">
    <property type="component" value="Chromosome 8"/>
</dbReference>
<comment type="similarity">
    <text evidence="2">Belongs to the complex I NDUFA11 subunit family.</text>
</comment>
<sequence length="128" mass="13288">MRLSACSLTVFSAASSRCSSSATRLCTAAKCAFASRIWTGDGEDMSHEEYASLGAIFGMTTCLAAQARDAPDDPLNYFLGGCASGVFLGARTHSAMTGTTACLGLGTLAMFTKVGKAEGWRLTGPPRM</sequence>
<dbReference type="AlphaFoldDB" id="A0AAY5L1P0"/>
<reference evidence="11 12" key="1">
    <citation type="submission" date="2020-02" db="EMBL/GenBank/DDBJ databases">
        <title>Esox lucius (northern pike) genome, fEsoLuc1, primary haplotype.</title>
        <authorList>
            <person name="Myers G."/>
            <person name="Karagic N."/>
            <person name="Meyer A."/>
            <person name="Pippel M."/>
            <person name="Reichard M."/>
            <person name="Winkler S."/>
            <person name="Tracey A."/>
            <person name="Sims Y."/>
            <person name="Howe K."/>
            <person name="Rhie A."/>
            <person name="Formenti G."/>
            <person name="Durbin R."/>
            <person name="Fedrigo O."/>
            <person name="Jarvis E.D."/>
        </authorList>
    </citation>
    <scope>NUCLEOTIDE SEQUENCE [LARGE SCALE GENOMIC DNA]</scope>
</reference>
<reference evidence="11" key="2">
    <citation type="submission" date="2025-08" db="UniProtKB">
        <authorList>
            <consortium name="Ensembl"/>
        </authorList>
    </citation>
    <scope>IDENTIFICATION</scope>
</reference>
<evidence type="ECO:0000313" key="12">
    <source>
        <dbReference type="Proteomes" id="UP000265140"/>
    </source>
</evidence>
<protein>
    <recommendedName>
        <fullName evidence="3">NADH dehydrogenase [ubiquinone] 1 alpha subcomplex subunit 11</fullName>
    </recommendedName>
    <alternativeName>
        <fullName evidence="9">Complex I-B14.7</fullName>
    </alternativeName>
    <alternativeName>
        <fullName evidence="10">NADH-ubiquinone oxidoreductase subunit B14.7</fullName>
    </alternativeName>
</protein>
<evidence type="ECO:0000256" key="4">
    <source>
        <dbReference type="ARBA" id="ARBA00022692"/>
    </source>
</evidence>
<evidence type="ECO:0000256" key="1">
    <source>
        <dbReference type="ARBA" id="ARBA00004292"/>
    </source>
</evidence>